<protein>
    <submittedName>
        <fullName evidence="1">Uncharacterized protein</fullName>
    </submittedName>
</protein>
<gene>
    <name evidence="1" type="ORF">BN1708_019662</name>
    <name evidence="2" type="ORF">BN1723_020181</name>
</gene>
<dbReference type="Proteomes" id="UP000045706">
    <property type="component" value="Unassembled WGS sequence"/>
</dbReference>
<dbReference type="Proteomes" id="UP000044602">
    <property type="component" value="Unassembled WGS sequence"/>
</dbReference>
<evidence type="ECO:0000313" key="3">
    <source>
        <dbReference type="Proteomes" id="UP000044602"/>
    </source>
</evidence>
<feature type="non-terminal residue" evidence="1">
    <location>
        <position position="1"/>
    </location>
</feature>
<sequence length="49" mass="5353">CAHLDSAAHHLPAGQGHHHCAHPACQGEIHGRAVFCVDCDHHHYRPLVC</sequence>
<dbReference type="EMBL" id="CVQI01036141">
    <property type="protein sequence ID" value="CRK46874.1"/>
    <property type="molecule type" value="Genomic_DNA"/>
</dbReference>
<keyword evidence="3" id="KW-1185">Reference proteome</keyword>
<name>A0A0G4MLI1_VERLO</name>
<proteinExistence type="predicted"/>
<accession>A0A0G4MLI1</accession>
<organism evidence="1 3">
    <name type="scientific">Verticillium longisporum</name>
    <name type="common">Verticillium dahliae var. longisporum</name>
    <dbReference type="NCBI Taxonomy" id="100787"/>
    <lineage>
        <taxon>Eukaryota</taxon>
        <taxon>Fungi</taxon>
        <taxon>Dikarya</taxon>
        <taxon>Ascomycota</taxon>
        <taxon>Pezizomycotina</taxon>
        <taxon>Sordariomycetes</taxon>
        <taxon>Hypocreomycetidae</taxon>
        <taxon>Glomerellales</taxon>
        <taxon>Plectosphaerellaceae</taxon>
        <taxon>Verticillium</taxon>
    </lineage>
</organism>
<dbReference type="EMBL" id="CVQH01023318">
    <property type="protein sequence ID" value="CRK35002.1"/>
    <property type="molecule type" value="Genomic_DNA"/>
</dbReference>
<reference evidence="3 4" key="1">
    <citation type="submission" date="2015-05" db="EMBL/GenBank/DDBJ databases">
        <authorList>
            <person name="Fogelqvist Johan"/>
        </authorList>
    </citation>
    <scope>NUCLEOTIDE SEQUENCE [LARGE SCALE GENOMIC DNA]</scope>
    <source>
        <strain evidence="1">VL1</strain>
        <strain evidence="2">VL2</strain>
    </source>
</reference>
<dbReference type="AlphaFoldDB" id="A0A0G4MLI1"/>
<evidence type="ECO:0000313" key="4">
    <source>
        <dbReference type="Proteomes" id="UP000045706"/>
    </source>
</evidence>
<evidence type="ECO:0000313" key="1">
    <source>
        <dbReference type="EMBL" id="CRK35002.1"/>
    </source>
</evidence>
<evidence type="ECO:0000313" key="2">
    <source>
        <dbReference type="EMBL" id="CRK46874.1"/>
    </source>
</evidence>